<dbReference type="Gene3D" id="3.60.40.10">
    <property type="entry name" value="PPM-type phosphatase domain"/>
    <property type="match status" value="1"/>
</dbReference>
<keyword evidence="5" id="KW-1185">Reference proteome</keyword>
<protein>
    <recommendedName>
        <fullName evidence="3">PPM-type phosphatase domain-containing protein</fullName>
    </recommendedName>
</protein>
<dbReference type="Pfam" id="PF13672">
    <property type="entry name" value="PP2C_2"/>
    <property type="match status" value="1"/>
</dbReference>
<feature type="transmembrane region" description="Helical" evidence="2">
    <location>
        <begin position="7"/>
        <end position="26"/>
    </location>
</feature>
<evidence type="ECO:0000256" key="2">
    <source>
        <dbReference type="SAM" id="Phobius"/>
    </source>
</evidence>
<evidence type="ECO:0000259" key="3">
    <source>
        <dbReference type="PROSITE" id="PS51746"/>
    </source>
</evidence>
<dbReference type="PROSITE" id="PS51746">
    <property type="entry name" value="PPM_2"/>
    <property type="match status" value="1"/>
</dbReference>
<feature type="region of interest" description="Disordered" evidence="1">
    <location>
        <begin position="79"/>
        <end position="115"/>
    </location>
</feature>
<dbReference type="AlphaFoldDB" id="A0A1T2XHV8"/>
<organism evidence="4 5">
    <name type="scientific">Paenibacillus selenitireducens</name>
    <dbReference type="NCBI Taxonomy" id="1324314"/>
    <lineage>
        <taxon>Bacteria</taxon>
        <taxon>Bacillati</taxon>
        <taxon>Bacillota</taxon>
        <taxon>Bacilli</taxon>
        <taxon>Bacillales</taxon>
        <taxon>Paenibacillaceae</taxon>
        <taxon>Paenibacillus</taxon>
    </lineage>
</organism>
<dbReference type="SMART" id="SM00331">
    <property type="entry name" value="PP2C_SIG"/>
    <property type="match status" value="1"/>
</dbReference>
<evidence type="ECO:0000256" key="1">
    <source>
        <dbReference type="SAM" id="MobiDB-lite"/>
    </source>
</evidence>
<evidence type="ECO:0000313" key="4">
    <source>
        <dbReference type="EMBL" id="OPA79395.1"/>
    </source>
</evidence>
<feature type="domain" description="PPM-type phosphatase" evidence="3">
    <location>
        <begin position="122"/>
        <end position="376"/>
    </location>
</feature>
<name>A0A1T2XHV8_9BACL</name>
<accession>A0A1T2XHV8</accession>
<feature type="compositionally biased region" description="Polar residues" evidence="1">
    <location>
        <begin position="79"/>
        <end position="91"/>
    </location>
</feature>
<dbReference type="InterPro" id="IPR036457">
    <property type="entry name" value="PPM-type-like_dom_sf"/>
</dbReference>
<dbReference type="CDD" id="cd00143">
    <property type="entry name" value="PP2Cc"/>
    <property type="match status" value="1"/>
</dbReference>
<comment type="caution">
    <text evidence="4">The sequence shown here is derived from an EMBL/GenBank/DDBJ whole genome shotgun (WGS) entry which is preliminary data.</text>
</comment>
<keyword evidence="2" id="KW-0812">Transmembrane</keyword>
<proteinExistence type="predicted"/>
<dbReference type="EMBL" id="MSZX01000003">
    <property type="protein sequence ID" value="OPA79395.1"/>
    <property type="molecule type" value="Genomic_DNA"/>
</dbReference>
<feature type="transmembrane region" description="Helical" evidence="2">
    <location>
        <begin position="38"/>
        <end position="55"/>
    </location>
</feature>
<dbReference type="SUPFAM" id="SSF81606">
    <property type="entry name" value="PP2C-like"/>
    <property type="match status" value="1"/>
</dbReference>
<sequence length="377" mass="41893">MKNKGLLYAIATLLLIIAVGEFFLRWVWTERWPEIERIVRWTMLGIGILWIAAWIRSLRLSRSYRLADVSHTTTKRALNNAGTVSHTSTPALSHHNTRRSPMRTTNANEPLATSSLPSTMPAVYSPSIIPGYAQHIGARKEQQDAFGFSPFDDPHAIQRHGVLAVLADGIGGLAMGREAGQLAVETMRLIYEAKMPEDDVMPALIVGIQQANLEVYQLAKQHDLQGSVGTTLAAAVIQDHQLYWVSAGDSRIYLYRHHVLTQLTTDHVYATQLNQWVTSGHITEEQAVSHPDRHRLTSYLGLPEVVDIDFNYTPLPIQQGDLVLLCSDGFYQGLTENMLRAAPSLAPQCIAEWLIEQILAEAKPHQDNATVAILACP</sequence>
<reference evidence="4 5" key="1">
    <citation type="submission" date="2017-01" db="EMBL/GenBank/DDBJ databases">
        <title>Genome analysis of Paenibacillus selenitrireducens ES3-24.</title>
        <authorList>
            <person name="Xu D."/>
            <person name="Yao R."/>
            <person name="Zheng S."/>
        </authorList>
    </citation>
    <scope>NUCLEOTIDE SEQUENCE [LARGE SCALE GENOMIC DNA]</scope>
    <source>
        <strain evidence="4 5">ES3-24</strain>
    </source>
</reference>
<dbReference type="Proteomes" id="UP000190188">
    <property type="component" value="Unassembled WGS sequence"/>
</dbReference>
<evidence type="ECO:0000313" key="5">
    <source>
        <dbReference type="Proteomes" id="UP000190188"/>
    </source>
</evidence>
<dbReference type="SMART" id="SM00332">
    <property type="entry name" value="PP2Cc"/>
    <property type="match status" value="1"/>
</dbReference>
<keyword evidence="2" id="KW-0472">Membrane</keyword>
<gene>
    <name evidence="4" type="ORF">BVG16_09960</name>
</gene>
<dbReference type="STRING" id="1324314.BVG16_09960"/>
<keyword evidence="2" id="KW-1133">Transmembrane helix</keyword>
<dbReference type="OrthoDB" id="9801841at2"/>
<feature type="compositionally biased region" description="Polar residues" evidence="1">
    <location>
        <begin position="102"/>
        <end position="115"/>
    </location>
</feature>
<dbReference type="InterPro" id="IPR001932">
    <property type="entry name" value="PPM-type_phosphatase-like_dom"/>
</dbReference>